<dbReference type="Pfam" id="PF00072">
    <property type="entry name" value="Response_reg"/>
    <property type="match status" value="1"/>
</dbReference>
<comment type="caution">
    <text evidence="21">The sequence shown here is derived from an EMBL/GenBank/DDBJ whole genome shotgun (WGS) entry which is preliminary data.</text>
</comment>
<dbReference type="PROSITE" id="PS50110">
    <property type="entry name" value="RESPONSE_REGULATORY"/>
    <property type="match status" value="1"/>
</dbReference>
<keyword evidence="6" id="KW-0808">Transferase</keyword>
<dbReference type="InterPro" id="IPR001789">
    <property type="entry name" value="Sig_transdc_resp-reg_receiver"/>
</dbReference>
<evidence type="ECO:0000256" key="13">
    <source>
        <dbReference type="ARBA" id="ARBA00023136"/>
    </source>
</evidence>
<dbReference type="InterPro" id="IPR036097">
    <property type="entry name" value="HisK_dim/P_sf"/>
</dbReference>
<keyword evidence="13 16" id="KW-0472">Membrane</keyword>
<organism evidence="21 22">
    <name type="scientific">Pseudomaricurvus hydrocarbonicus</name>
    <dbReference type="NCBI Taxonomy" id="1470433"/>
    <lineage>
        <taxon>Bacteria</taxon>
        <taxon>Pseudomonadati</taxon>
        <taxon>Pseudomonadota</taxon>
        <taxon>Gammaproteobacteria</taxon>
        <taxon>Cellvibrionales</taxon>
        <taxon>Cellvibrionaceae</taxon>
        <taxon>Pseudomaricurvus</taxon>
    </lineage>
</organism>
<feature type="domain" description="HAMP" evidence="19">
    <location>
        <begin position="187"/>
        <end position="239"/>
    </location>
</feature>
<evidence type="ECO:0000256" key="11">
    <source>
        <dbReference type="ARBA" id="ARBA00022989"/>
    </source>
</evidence>
<evidence type="ECO:0000256" key="4">
    <source>
        <dbReference type="ARBA" id="ARBA00022475"/>
    </source>
</evidence>
<evidence type="ECO:0000259" key="19">
    <source>
        <dbReference type="PROSITE" id="PS50885"/>
    </source>
</evidence>
<keyword evidence="9" id="KW-0418">Kinase</keyword>
<dbReference type="FunFam" id="1.10.287.130:FF:000003">
    <property type="entry name" value="Histidine kinase"/>
    <property type="match status" value="1"/>
</dbReference>
<dbReference type="PRINTS" id="PR00344">
    <property type="entry name" value="BCTRLSENSOR"/>
</dbReference>
<dbReference type="InterPro" id="IPR005467">
    <property type="entry name" value="His_kinase_dom"/>
</dbReference>
<evidence type="ECO:0000259" key="18">
    <source>
        <dbReference type="PROSITE" id="PS50110"/>
    </source>
</evidence>
<evidence type="ECO:0000256" key="14">
    <source>
        <dbReference type="PROSITE-ProRule" id="PRU00110"/>
    </source>
</evidence>
<dbReference type="PROSITE" id="PS50885">
    <property type="entry name" value="HAMP"/>
    <property type="match status" value="1"/>
</dbReference>
<dbReference type="CDD" id="cd16922">
    <property type="entry name" value="HATPase_EvgS-ArcB-TorS-like"/>
    <property type="match status" value="1"/>
</dbReference>
<comment type="catalytic activity">
    <reaction evidence="1">
        <text>ATP + protein L-histidine = ADP + protein N-phospho-L-histidine.</text>
        <dbReference type="EC" id="2.7.13.3"/>
    </reaction>
</comment>
<feature type="transmembrane region" description="Helical" evidence="16">
    <location>
        <begin position="20"/>
        <end position="39"/>
    </location>
</feature>
<evidence type="ECO:0000256" key="12">
    <source>
        <dbReference type="ARBA" id="ARBA00023012"/>
    </source>
</evidence>
<evidence type="ECO:0000256" key="6">
    <source>
        <dbReference type="ARBA" id="ARBA00022679"/>
    </source>
</evidence>
<sequence length="927" mass="103310">MQLPTTSQSLAFRIQQLSVLPVLVCIILIALGFTIIQLIENRELEHEQNQLATRWLVSLTQHSLIQNNSKHISESFGDLLEMPDIRGIYLVSPEGEFILKHGQRPNADIPGHLTDEPYYWSGHSNFYYSAPIVEGVGTNNTIHRGWIVVSINETALSIHQYQGLTLILLGLLTASTLLMVLAWRLTRSIEVPLYNVQRTLQDYSRGKFESRVPIAGCTELQNLAHSTNEVGKSLQQTQDNIRQQVEQATSDLQETLETVEIQSIELDIARKNAVAGSRAKSEFLANTTHEIRTPINGILGFTNLLLKSPLTTQQREYLRTIAHSSQGLLTIINDILDFSRLEEDELTLDRAPLNLRQVIEETLQILAPTASEKQLYLIATSEPEVPQQLLGDPLRLKQVLINLVSNAIKFSDEGDILVHSEVISKDIRSAKLKISVSDSGIGIDPKQKDSLFEAFKQADSSDSRLRGGTGLGLAIAKGLVEKMRGEITIESTLDQGTTVWFTLPLPLQQNIIEARPSGLQGKYAACYIENPLIQQQLEEYFHLWGVTSQAFSSIEALQQYLDEKPSTAPDFAFIMPSNNRGTTASLCELTKLHPALPIFVTALPDSDLAYDDSLQNADISLLFLPLSKDHLQRVLQDALVTDQAEATEPQPFQTFLADVLVVDDNPANLQLVSTFLQSLGVNVMEASSGMDAINILNAHNVDLIFMDVQMPKMDGIETTKNIRKQETLGYHVPIIALTAHNINEQRAKILKAGMDDCVSKPVSEEQLAHILKHWLGLPLSGSSAPHPIRDEHPLVGQPPLSRVMNLQEALRLSNGIKVLARDMLSKLTAELATEADHISRLYQQRNWPELQERVHRLYGGCCYCGVPELRKASATLDGLLIKGETEHIDQDLNNLLRAMQRLQDWVEEHDLDIIFDTEESHSAATDS</sequence>
<comment type="subcellular location">
    <subcellularLocation>
        <location evidence="2">Cell membrane</location>
        <topology evidence="2">Multi-pass membrane protein</topology>
    </subcellularLocation>
</comment>
<evidence type="ECO:0000256" key="2">
    <source>
        <dbReference type="ARBA" id="ARBA00004651"/>
    </source>
</evidence>
<dbReference type="SUPFAM" id="SSF52172">
    <property type="entry name" value="CheY-like"/>
    <property type="match status" value="1"/>
</dbReference>
<evidence type="ECO:0000256" key="3">
    <source>
        <dbReference type="ARBA" id="ARBA00012438"/>
    </source>
</evidence>
<accession>A0A9E5T1R6</accession>
<feature type="domain" description="Histidine kinase" evidence="17">
    <location>
        <begin position="286"/>
        <end position="507"/>
    </location>
</feature>
<dbReference type="Gene3D" id="1.10.287.130">
    <property type="match status" value="1"/>
</dbReference>
<dbReference type="InterPro" id="IPR003661">
    <property type="entry name" value="HisK_dim/P_dom"/>
</dbReference>
<evidence type="ECO:0000256" key="5">
    <source>
        <dbReference type="ARBA" id="ARBA00022553"/>
    </source>
</evidence>
<dbReference type="Pfam" id="PF01627">
    <property type="entry name" value="Hpt"/>
    <property type="match status" value="1"/>
</dbReference>
<dbReference type="Gene3D" id="1.20.120.160">
    <property type="entry name" value="HPT domain"/>
    <property type="match status" value="1"/>
</dbReference>
<evidence type="ECO:0000313" key="21">
    <source>
        <dbReference type="EMBL" id="NHO67051.1"/>
    </source>
</evidence>
<dbReference type="SMART" id="SM00388">
    <property type="entry name" value="HisKA"/>
    <property type="match status" value="1"/>
</dbReference>
<reference evidence="21" key="1">
    <citation type="submission" date="2020-03" db="EMBL/GenBank/DDBJ databases">
        <authorList>
            <person name="Guo F."/>
        </authorList>
    </citation>
    <scope>NUCLEOTIDE SEQUENCE</scope>
    <source>
        <strain evidence="21">JCM 30134</strain>
    </source>
</reference>
<keyword evidence="4" id="KW-1003">Cell membrane</keyword>
<gene>
    <name evidence="21" type="ORF">G8770_15990</name>
</gene>
<evidence type="ECO:0000256" key="7">
    <source>
        <dbReference type="ARBA" id="ARBA00022692"/>
    </source>
</evidence>
<keyword evidence="10" id="KW-0067">ATP-binding</keyword>
<evidence type="ECO:0000313" key="22">
    <source>
        <dbReference type="Proteomes" id="UP000787472"/>
    </source>
</evidence>
<keyword evidence="8" id="KW-0547">Nucleotide-binding</keyword>
<dbReference type="RefSeq" id="WP_167189029.1">
    <property type="nucleotide sequence ID" value="NZ_JAAONZ010000014.1"/>
</dbReference>
<dbReference type="InterPro" id="IPR003594">
    <property type="entry name" value="HATPase_dom"/>
</dbReference>
<feature type="domain" description="Response regulatory" evidence="18">
    <location>
        <begin position="658"/>
        <end position="775"/>
    </location>
</feature>
<dbReference type="InterPro" id="IPR008207">
    <property type="entry name" value="Sig_transdc_His_kin_Hpt_dom"/>
</dbReference>
<dbReference type="InterPro" id="IPR036890">
    <property type="entry name" value="HATPase_C_sf"/>
</dbReference>
<evidence type="ECO:0000256" key="15">
    <source>
        <dbReference type="PROSITE-ProRule" id="PRU00169"/>
    </source>
</evidence>
<dbReference type="Gene3D" id="3.30.565.10">
    <property type="entry name" value="Histidine kinase-like ATPase, C-terminal domain"/>
    <property type="match status" value="1"/>
</dbReference>
<dbReference type="Pfam" id="PF02518">
    <property type="entry name" value="HATPase_c"/>
    <property type="match status" value="1"/>
</dbReference>
<evidence type="ECO:0000256" key="9">
    <source>
        <dbReference type="ARBA" id="ARBA00022777"/>
    </source>
</evidence>
<dbReference type="GO" id="GO:0005524">
    <property type="term" value="F:ATP binding"/>
    <property type="evidence" value="ECO:0007669"/>
    <property type="project" value="UniProtKB-KW"/>
</dbReference>
<dbReference type="SUPFAM" id="SSF55874">
    <property type="entry name" value="ATPase domain of HSP90 chaperone/DNA topoisomerase II/histidine kinase"/>
    <property type="match status" value="1"/>
</dbReference>
<dbReference type="FunFam" id="3.30.565.10:FF:000010">
    <property type="entry name" value="Sensor histidine kinase RcsC"/>
    <property type="match status" value="1"/>
</dbReference>
<dbReference type="SUPFAM" id="SSF47384">
    <property type="entry name" value="Homodimeric domain of signal transducing histidine kinase"/>
    <property type="match status" value="1"/>
</dbReference>
<dbReference type="Gene3D" id="6.10.340.10">
    <property type="match status" value="1"/>
</dbReference>
<dbReference type="Proteomes" id="UP000787472">
    <property type="component" value="Unassembled WGS sequence"/>
</dbReference>
<protein>
    <recommendedName>
        <fullName evidence="3">histidine kinase</fullName>
        <ecNumber evidence="3">2.7.13.3</ecNumber>
    </recommendedName>
</protein>
<evidence type="ECO:0000256" key="16">
    <source>
        <dbReference type="SAM" id="Phobius"/>
    </source>
</evidence>
<dbReference type="SMART" id="SM00387">
    <property type="entry name" value="HATPase_c"/>
    <property type="match status" value="1"/>
</dbReference>
<proteinExistence type="predicted"/>
<dbReference type="GO" id="GO:0005886">
    <property type="term" value="C:plasma membrane"/>
    <property type="evidence" value="ECO:0007669"/>
    <property type="project" value="UniProtKB-SubCell"/>
</dbReference>
<keyword evidence="12" id="KW-0902">Two-component regulatory system</keyword>
<keyword evidence="5 15" id="KW-0597">Phosphoprotein</keyword>
<dbReference type="EC" id="2.7.13.3" evidence="3"/>
<dbReference type="Gene3D" id="3.40.50.2300">
    <property type="match status" value="1"/>
</dbReference>
<dbReference type="CDD" id="cd17546">
    <property type="entry name" value="REC_hyHK_CKI1_RcsC-like"/>
    <property type="match status" value="1"/>
</dbReference>
<feature type="domain" description="HPt" evidence="20">
    <location>
        <begin position="816"/>
        <end position="909"/>
    </location>
</feature>
<dbReference type="CDD" id="cd00082">
    <property type="entry name" value="HisKA"/>
    <property type="match status" value="1"/>
</dbReference>
<dbReference type="PANTHER" id="PTHR45339">
    <property type="entry name" value="HYBRID SIGNAL TRANSDUCTION HISTIDINE KINASE J"/>
    <property type="match status" value="1"/>
</dbReference>
<feature type="modified residue" description="4-aspartylphosphate" evidence="15">
    <location>
        <position position="707"/>
    </location>
</feature>
<dbReference type="InterPro" id="IPR011006">
    <property type="entry name" value="CheY-like_superfamily"/>
</dbReference>
<evidence type="ECO:0000256" key="8">
    <source>
        <dbReference type="ARBA" id="ARBA00022741"/>
    </source>
</evidence>
<dbReference type="InterPro" id="IPR003660">
    <property type="entry name" value="HAMP_dom"/>
</dbReference>
<evidence type="ECO:0000259" key="17">
    <source>
        <dbReference type="PROSITE" id="PS50109"/>
    </source>
</evidence>
<dbReference type="AlphaFoldDB" id="A0A9E5T1R6"/>
<keyword evidence="7 16" id="KW-0812">Transmembrane</keyword>
<dbReference type="Pfam" id="PF00512">
    <property type="entry name" value="HisKA"/>
    <property type="match status" value="1"/>
</dbReference>
<dbReference type="InterPro" id="IPR004358">
    <property type="entry name" value="Sig_transdc_His_kin-like_C"/>
</dbReference>
<dbReference type="SMART" id="SM00448">
    <property type="entry name" value="REC"/>
    <property type="match status" value="1"/>
</dbReference>
<dbReference type="GO" id="GO:0000155">
    <property type="term" value="F:phosphorelay sensor kinase activity"/>
    <property type="evidence" value="ECO:0007669"/>
    <property type="project" value="InterPro"/>
</dbReference>
<dbReference type="PROSITE" id="PS50109">
    <property type="entry name" value="HIS_KIN"/>
    <property type="match status" value="1"/>
</dbReference>
<name>A0A9E5T1R6_9GAMM</name>
<dbReference type="SUPFAM" id="SSF47226">
    <property type="entry name" value="Histidine-containing phosphotransfer domain, HPT domain"/>
    <property type="match status" value="1"/>
</dbReference>
<keyword evidence="22" id="KW-1185">Reference proteome</keyword>
<dbReference type="PANTHER" id="PTHR45339:SF1">
    <property type="entry name" value="HYBRID SIGNAL TRANSDUCTION HISTIDINE KINASE J"/>
    <property type="match status" value="1"/>
</dbReference>
<evidence type="ECO:0000256" key="10">
    <source>
        <dbReference type="ARBA" id="ARBA00022840"/>
    </source>
</evidence>
<evidence type="ECO:0000259" key="20">
    <source>
        <dbReference type="PROSITE" id="PS50894"/>
    </source>
</evidence>
<keyword evidence="11 16" id="KW-1133">Transmembrane helix</keyword>
<dbReference type="PROSITE" id="PS50894">
    <property type="entry name" value="HPT"/>
    <property type="match status" value="1"/>
</dbReference>
<feature type="modified residue" description="Phosphohistidine" evidence="14">
    <location>
        <position position="855"/>
    </location>
</feature>
<dbReference type="EMBL" id="JAAONZ010000014">
    <property type="protein sequence ID" value="NHO67051.1"/>
    <property type="molecule type" value="Genomic_DNA"/>
</dbReference>
<dbReference type="InterPro" id="IPR036641">
    <property type="entry name" value="HPT_dom_sf"/>
</dbReference>
<evidence type="ECO:0000256" key="1">
    <source>
        <dbReference type="ARBA" id="ARBA00000085"/>
    </source>
</evidence>